<dbReference type="EMBL" id="JEMT01023678">
    <property type="protein sequence ID" value="EXX64030.1"/>
    <property type="molecule type" value="Genomic_DNA"/>
</dbReference>
<protein>
    <submittedName>
        <fullName evidence="1">Uncharacterized protein</fullName>
    </submittedName>
</protein>
<dbReference type="AlphaFoldDB" id="A0A015JAV8"/>
<comment type="caution">
    <text evidence="1">The sequence shown here is derived from an EMBL/GenBank/DDBJ whole genome shotgun (WGS) entry which is preliminary data.</text>
</comment>
<dbReference type="OrthoDB" id="2323206at2759"/>
<accession>A0A015JAV8</accession>
<sequence length="99" mass="11912">MESYRTCGVTQSIGIGEHDISQRAIEKRRENYKLVFGVEIIRMAERHEVIQKYTTLNEKFTKRLKDENRDKDLVSECEKRLQNSPKDKVIKKRWRVEEK</sequence>
<organism evidence="1 2">
    <name type="scientific">Rhizophagus irregularis (strain DAOM 197198w)</name>
    <name type="common">Glomus intraradices</name>
    <dbReference type="NCBI Taxonomy" id="1432141"/>
    <lineage>
        <taxon>Eukaryota</taxon>
        <taxon>Fungi</taxon>
        <taxon>Fungi incertae sedis</taxon>
        <taxon>Mucoromycota</taxon>
        <taxon>Glomeromycotina</taxon>
        <taxon>Glomeromycetes</taxon>
        <taxon>Glomerales</taxon>
        <taxon>Glomeraceae</taxon>
        <taxon>Rhizophagus</taxon>
    </lineage>
</organism>
<evidence type="ECO:0000313" key="2">
    <source>
        <dbReference type="Proteomes" id="UP000022910"/>
    </source>
</evidence>
<evidence type="ECO:0000313" key="1">
    <source>
        <dbReference type="EMBL" id="EXX64030.1"/>
    </source>
</evidence>
<gene>
    <name evidence="1" type="ORF">RirG_146720</name>
</gene>
<name>A0A015JAV8_RHIIW</name>
<dbReference type="HOGENOM" id="CLU_2321561_0_0_1"/>
<reference evidence="1 2" key="1">
    <citation type="submission" date="2014-02" db="EMBL/GenBank/DDBJ databases">
        <title>Single nucleus genome sequencing reveals high similarity among nuclei of an endomycorrhizal fungus.</title>
        <authorList>
            <person name="Lin K."/>
            <person name="Geurts R."/>
            <person name="Zhang Z."/>
            <person name="Limpens E."/>
            <person name="Saunders D.G."/>
            <person name="Mu D."/>
            <person name="Pang E."/>
            <person name="Cao H."/>
            <person name="Cha H."/>
            <person name="Lin T."/>
            <person name="Zhou Q."/>
            <person name="Shang Y."/>
            <person name="Li Y."/>
            <person name="Ivanov S."/>
            <person name="Sharma T."/>
            <person name="Velzen R.V."/>
            <person name="Ruijter N.D."/>
            <person name="Aanen D.K."/>
            <person name="Win J."/>
            <person name="Kamoun S."/>
            <person name="Bisseling T."/>
            <person name="Huang S."/>
        </authorList>
    </citation>
    <scope>NUCLEOTIDE SEQUENCE [LARGE SCALE GENOMIC DNA]</scope>
    <source>
        <strain evidence="2">DAOM197198w</strain>
    </source>
</reference>
<dbReference type="Proteomes" id="UP000022910">
    <property type="component" value="Unassembled WGS sequence"/>
</dbReference>
<keyword evidence="2" id="KW-1185">Reference proteome</keyword>
<proteinExistence type="predicted"/>
<dbReference type="SMR" id="A0A015JAV8"/>